<reference evidence="2 3" key="1">
    <citation type="journal article" date="2017" name="Curr. Biol.">
        <title>Genome architecture and evolution of a unichromosomal asexual nematode.</title>
        <authorList>
            <person name="Fradin H."/>
            <person name="Zegar C."/>
            <person name="Gutwein M."/>
            <person name="Lucas J."/>
            <person name="Kovtun M."/>
            <person name="Corcoran D."/>
            <person name="Baugh L.R."/>
            <person name="Kiontke K."/>
            <person name="Gunsalus K."/>
            <person name="Fitch D.H."/>
            <person name="Piano F."/>
        </authorList>
    </citation>
    <scope>NUCLEOTIDE SEQUENCE [LARGE SCALE GENOMIC DNA]</scope>
    <source>
        <strain evidence="2">PF1309</strain>
    </source>
</reference>
<accession>A0A2A2JLZ5</accession>
<evidence type="ECO:0000313" key="3">
    <source>
        <dbReference type="Proteomes" id="UP000218231"/>
    </source>
</evidence>
<sequence>MRSPALPPKRRLPVQSMQSRSKGGKGISLKAVQSQGRISKKERKELEKLRNLLPSPRAQTLNDEQLLLSVARYIECLEDTVRARVSRGTLPIGNSFFQHFLKF</sequence>
<evidence type="ECO:0000313" key="2">
    <source>
        <dbReference type="EMBL" id="PAV62667.1"/>
    </source>
</evidence>
<organism evidence="2 3">
    <name type="scientific">Diploscapter pachys</name>
    <dbReference type="NCBI Taxonomy" id="2018661"/>
    <lineage>
        <taxon>Eukaryota</taxon>
        <taxon>Metazoa</taxon>
        <taxon>Ecdysozoa</taxon>
        <taxon>Nematoda</taxon>
        <taxon>Chromadorea</taxon>
        <taxon>Rhabditida</taxon>
        <taxon>Rhabditina</taxon>
        <taxon>Rhabditomorpha</taxon>
        <taxon>Rhabditoidea</taxon>
        <taxon>Rhabditidae</taxon>
        <taxon>Diploscapter</taxon>
    </lineage>
</organism>
<comment type="caution">
    <text evidence="2">The sequence shown here is derived from an EMBL/GenBank/DDBJ whole genome shotgun (WGS) entry which is preliminary data.</text>
</comment>
<protein>
    <submittedName>
        <fullName evidence="2">Uncharacterized protein</fullName>
    </submittedName>
</protein>
<dbReference type="Proteomes" id="UP000218231">
    <property type="component" value="Unassembled WGS sequence"/>
</dbReference>
<dbReference type="AlphaFoldDB" id="A0A2A2JLZ5"/>
<evidence type="ECO:0000256" key="1">
    <source>
        <dbReference type="SAM" id="MobiDB-lite"/>
    </source>
</evidence>
<dbReference type="EMBL" id="LIAE01010351">
    <property type="protein sequence ID" value="PAV62667.1"/>
    <property type="molecule type" value="Genomic_DNA"/>
</dbReference>
<keyword evidence="3" id="KW-1185">Reference proteome</keyword>
<gene>
    <name evidence="2" type="ORF">WR25_20401</name>
</gene>
<feature type="region of interest" description="Disordered" evidence="1">
    <location>
        <begin position="1"/>
        <end position="40"/>
    </location>
</feature>
<proteinExistence type="predicted"/>
<name>A0A2A2JLZ5_9BILA</name>